<feature type="region of interest" description="Disordered" evidence="1">
    <location>
        <begin position="1"/>
        <end position="32"/>
    </location>
</feature>
<gene>
    <name evidence="2" type="ORF">NDI79_02790</name>
</gene>
<dbReference type="InterPro" id="IPR055923">
    <property type="entry name" value="DUF7500"/>
</dbReference>
<dbReference type="Proteomes" id="UP001254813">
    <property type="component" value="Unassembled WGS sequence"/>
</dbReference>
<name>A0ABU2FX26_9EURY</name>
<evidence type="ECO:0000256" key="1">
    <source>
        <dbReference type="SAM" id="MobiDB-lite"/>
    </source>
</evidence>
<keyword evidence="3" id="KW-1185">Reference proteome</keyword>
<organism evidence="2 3">
    <name type="scientific">Halogeometricum luteum</name>
    <dbReference type="NCBI Taxonomy" id="2950537"/>
    <lineage>
        <taxon>Archaea</taxon>
        <taxon>Methanobacteriati</taxon>
        <taxon>Methanobacteriota</taxon>
        <taxon>Stenosarchaea group</taxon>
        <taxon>Halobacteria</taxon>
        <taxon>Halobacteriales</taxon>
        <taxon>Haloferacaceae</taxon>
        <taxon>Halogeometricum</taxon>
    </lineage>
</organism>
<evidence type="ECO:0000313" key="3">
    <source>
        <dbReference type="Proteomes" id="UP001254813"/>
    </source>
</evidence>
<protein>
    <submittedName>
        <fullName evidence="2">Uncharacterized protein</fullName>
    </submittedName>
</protein>
<dbReference type="EMBL" id="JAMQOQ010000001">
    <property type="protein sequence ID" value="MDS0293097.1"/>
    <property type="molecule type" value="Genomic_DNA"/>
</dbReference>
<dbReference type="RefSeq" id="WP_310926925.1">
    <property type="nucleotide sequence ID" value="NZ_JAMQOQ010000001.1"/>
</dbReference>
<dbReference type="Pfam" id="PF24332">
    <property type="entry name" value="DUF7500"/>
    <property type="match status" value="1"/>
</dbReference>
<reference evidence="2 3" key="1">
    <citation type="submission" date="2022-06" db="EMBL/GenBank/DDBJ databases">
        <title>Halogeometricum sp. a new haloarchaeum isolate from saline soil.</title>
        <authorList>
            <person name="Strakova D."/>
            <person name="Galisteo C."/>
            <person name="Sanchez-Porro C."/>
            <person name="Ventosa A."/>
        </authorList>
    </citation>
    <scope>NUCLEOTIDE SEQUENCE [LARGE SCALE GENOMIC DNA]</scope>
    <source>
        <strain evidence="3">S3BR25-2</strain>
    </source>
</reference>
<comment type="caution">
    <text evidence="2">The sequence shown here is derived from an EMBL/GenBank/DDBJ whole genome shotgun (WGS) entry which is preliminary data.</text>
</comment>
<evidence type="ECO:0000313" key="2">
    <source>
        <dbReference type="EMBL" id="MDS0293097.1"/>
    </source>
</evidence>
<proteinExistence type="predicted"/>
<accession>A0ABU2FX26</accession>
<sequence>MASDDPPDEEPSRRDGEGVVGPGELDYTASDSVADLGGGRFVVATDRDGTPTVDDAEAVEDDRSLEERGKFAAQQTSRYVSDRDAAYGFSLTAAFDGSVAHRERFSDDVAAAFGDIATWYAGQVDTDASDAEVLGILLLASNTDVTFPTKVLAPVLREHGLTPDDSIADLIEALAGEGLRIPPSERD</sequence>